<dbReference type="Pfam" id="PF07949">
    <property type="entry name" value="YbbR"/>
    <property type="match status" value="3"/>
</dbReference>
<evidence type="ECO:0008006" key="4">
    <source>
        <dbReference type="Google" id="ProtNLM"/>
    </source>
</evidence>
<accession>A0A917G7I3</accession>
<evidence type="ECO:0000313" key="2">
    <source>
        <dbReference type="EMBL" id="GGG26622.1"/>
    </source>
</evidence>
<feature type="region of interest" description="Disordered" evidence="1">
    <location>
        <begin position="314"/>
        <end position="362"/>
    </location>
</feature>
<dbReference type="Gene3D" id="2.170.120.40">
    <property type="entry name" value="YbbR-like domain"/>
    <property type="match status" value="2"/>
</dbReference>
<evidence type="ECO:0000256" key="1">
    <source>
        <dbReference type="SAM" id="MobiDB-lite"/>
    </source>
</evidence>
<gene>
    <name evidence="2" type="ORF">GCM10007425_21520</name>
</gene>
<reference evidence="2" key="2">
    <citation type="submission" date="2020-09" db="EMBL/GenBank/DDBJ databases">
        <authorList>
            <person name="Sun Q."/>
            <person name="Zhou Y."/>
        </authorList>
    </citation>
    <scope>NUCLEOTIDE SEQUENCE</scope>
    <source>
        <strain evidence="2">CGMCC 1.15760</strain>
    </source>
</reference>
<name>A0A917G7I3_9BACI</name>
<comment type="caution">
    <text evidence="2">The sequence shown here is derived from an EMBL/GenBank/DDBJ whole genome shotgun (WGS) entry which is preliminary data.</text>
</comment>
<dbReference type="PANTHER" id="PTHR37804:SF1">
    <property type="entry name" value="CDAA REGULATORY PROTEIN CDAR"/>
    <property type="match status" value="1"/>
</dbReference>
<feature type="compositionally biased region" description="Polar residues" evidence="1">
    <location>
        <begin position="325"/>
        <end position="334"/>
    </location>
</feature>
<dbReference type="EMBL" id="BMJT01000006">
    <property type="protein sequence ID" value="GGG26622.1"/>
    <property type="molecule type" value="Genomic_DNA"/>
</dbReference>
<dbReference type="InterPro" id="IPR053154">
    <property type="entry name" value="c-di-AMP_regulator"/>
</dbReference>
<dbReference type="Proteomes" id="UP000616608">
    <property type="component" value="Unassembled WGS sequence"/>
</dbReference>
<dbReference type="PANTHER" id="PTHR37804">
    <property type="entry name" value="CDAA REGULATORY PROTEIN CDAR"/>
    <property type="match status" value="1"/>
</dbReference>
<protein>
    <recommendedName>
        <fullName evidence="4">YbbR-like domain-containing protein</fullName>
    </recommendedName>
</protein>
<dbReference type="Gene3D" id="2.170.120.30">
    <property type="match status" value="1"/>
</dbReference>
<dbReference type="AlphaFoldDB" id="A0A917G7I3"/>
<keyword evidence="3" id="KW-1185">Reference proteome</keyword>
<proteinExistence type="predicted"/>
<organism evidence="2 3">
    <name type="scientific">Lysinibacillus alkalisoli</name>
    <dbReference type="NCBI Taxonomy" id="1911548"/>
    <lineage>
        <taxon>Bacteria</taxon>
        <taxon>Bacillati</taxon>
        <taxon>Bacillota</taxon>
        <taxon>Bacilli</taxon>
        <taxon>Bacillales</taxon>
        <taxon>Bacillaceae</taxon>
        <taxon>Lysinibacillus</taxon>
    </lineage>
</organism>
<evidence type="ECO:0000313" key="3">
    <source>
        <dbReference type="Proteomes" id="UP000616608"/>
    </source>
</evidence>
<sequence>MDKMMDSPWVLRITALGLAILLFFSVRSDLDTTKRIAVNEQEDIIRDVPVEVYYDTDNLIVTGVPQTVDVRVSGPLQLVLPLRATKDFKVFVDLNQLVLGKHKVKLQYENISDKIDVAIEPRSIDIEIEEKVTKEFRVDPEMNRGNIADGYVLKDMKVNPATVYVTGAKSVIDSISYVKATIDGDSTIKGAFSQEASVRVLDRDLNKLDVTVKPEKVKVDVDVGEYSQEIPIKISQTGNVKAGLEVVNVSAEQQSVTVYGSKSIVDVMESIDVPLDLGKVTESKTYTITIPKPEGVKKLSEDTIKVKVEVRQTAIETPIDPKPNETPNVENEAQQDNKEEKPVEEEDAKETTEQPESTETKE</sequence>
<dbReference type="InterPro" id="IPR012505">
    <property type="entry name" value="YbbR"/>
</dbReference>
<dbReference type="RefSeq" id="WP_188615053.1">
    <property type="nucleotide sequence ID" value="NZ_BMJT01000006.1"/>
</dbReference>
<reference evidence="2" key="1">
    <citation type="journal article" date="2014" name="Int. J. Syst. Evol. Microbiol.">
        <title>Complete genome sequence of Corynebacterium casei LMG S-19264T (=DSM 44701T), isolated from a smear-ripened cheese.</title>
        <authorList>
            <consortium name="US DOE Joint Genome Institute (JGI-PGF)"/>
            <person name="Walter F."/>
            <person name="Albersmeier A."/>
            <person name="Kalinowski J."/>
            <person name="Ruckert C."/>
        </authorList>
    </citation>
    <scope>NUCLEOTIDE SEQUENCE</scope>
    <source>
        <strain evidence="2">CGMCC 1.15760</strain>
    </source>
</reference>